<keyword evidence="5" id="KW-0998">Cell outer membrane</keyword>
<reference evidence="9" key="1">
    <citation type="submission" date="2022-03" db="EMBL/GenBank/DDBJ databases">
        <title>De novo assembled genomes of Belliella spp. (Cyclobacteriaceae) strains.</title>
        <authorList>
            <person name="Szabo A."/>
            <person name="Korponai K."/>
            <person name="Felfoldi T."/>
        </authorList>
    </citation>
    <scope>NUCLEOTIDE SEQUENCE</scope>
    <source>
        <strain evidence="9">DSM 107340</strain>
    </source>
</reference>
<comment type="similarity">
    <text evidence="2">Belongs to the SusD family.</text>
</comment>
<organism evidence="9 10">
    <name type="scientific">Belliella calami</name>
    <dbReference type="NCBI Taxonomy" id="2923436"/>
    <lineage>
        <taxon>Bacteria</taxon>
        <taxon>Pseudomonadati</taxon>
        <taxon>Bacteroidota</taxon>
        <taxon>Cytophagia</taxon>
        <taxon>Cytophagales</taxon>
        <taxon>Cyclobacteriaceae</taxon>
        <taxon>Belliella</taxon>
    </lineage>
</organism>
<sequence length="493" mass="55118">MKFKSIRIFILASLPLFGACDSYLDLNPISDATSSNAYNTASDAEAVLTGVYDSFQSEYYIWDNVIFSDIISDNYYAGGDNPEVFSVADLDIQPVNGRLFSNWSQLYSAIAKANVTLQKVPEINDPKIEVGNRRAQILGEAAFLRAYHYFQLVNLWGGVPLILEPVASTNPEVTQVPRSSVNDVYAQIISDLEFALDEKLPDSYGSDASVNKARATRGAAHALLAKVYAQKPDRDYAKVLEYTDAVINSPAGYRLLADYRNLFDGNTYNNAESIMEVQFIGGPEANFGPQLLLPPSVSGDTWRKFMTPSKNLINAFDQAGDVIRKESSILFESAPWADEFWSLQVNGVIPFAYKWKEANGWASTNRQYIFRLGDIILLKAEALNALGRTAEALEALNSIRTRVNLPELSSTNSEELGLLIENERRLELAQEAQRWNDLKRSGRAVEVMNNLVEIDLRTNQPKNFNMTQDKLLLPIPQQEINRNPLLTQNPGYN</sequence>
<evidence type="ECO:0000256" key="4">
    <source>
        <dbReference type="ARBA" id="ARBA00023136"/>
    </source>
</evidence>
<dbReference type="InterPro" id="IPR012944">
    <property type="entry name" value="SusD_RagB_dom"/>
</dbReference>
<accession>A0ABS9US35</accession>
<dbReference type="Proteomes" id="UP001165488">
    <property type="component" value="Unassembled WGS sequence"/>
</dbReference>
<evidence type="ECO:0000313" key="9">
    <source>
        <dbReference type="EMBL" id="MCH7399442.1"/>
    </source>
</evidence>
<keyword evidence="3 6" id="KW-0732">Signal</keyword>
<evidence type="ECO:0000256" key="5">
    <source>
        <dbReference type="ARBA" id="ARBA00023237"/>
    </source>
</evidence>
<evidence type="ECO:0000259" key="8">
    <source>
        <dbReference type="Pfam" id="PF14322"/>
    </source>
</evidence>
<proteinExistence type="inferred from homology"/>
<name>A0ABS9US35_9BACT</name>
<keyword evidence="10" id="KW-1185">Reference proteome</keyword>
<dbReference type="SUPFAM" id="SSF48452">
    <property type="entry name" value="TPR-like"/>
    <property type="match status" value="1"/>
</dbReference>
<feature type="signal peptide" evidence="6">
    <location>
        <begin position="1"/>
        <end position="18"/>
    </location>
</feature>
<evidence type="ECO:0000313" key="10">
    <source>
        <dbReference type="Proteomes" id="UP001165488"/>
    </source>
</evidence>
<dbReference type="CDD" id="cd08977">
    <property type="entry name" value="SusD"/>
    <property type="match status" value="1"/>
</dbReference>
<dbReference type="RefSeq" id="WP_241275940.1">
    <property type="nucleotide sequence ID" value="NZ_JAKZGS010000016.1"/>
</dbReference>
<comment type="caution">
    <text evidence="9">The sequence shown here is derived from an EMBL/GenBank/DDBJ whole genome shotgun (WGS) entry which is preliminary data.</text>
</comment>
<dbReference type="Gene3D" id="1.25.40.390">
    <property type="match status" value="1"/>
</dbReference>
<comment type="subcellular location">
    <subcellularLocation>
        <location evidence="1">Cell outer membrane</location>
    </subcellularLocation>
</comment>
<evidence type="ECO:0000256" key="1">
    <source>
        <dbReference type="ARBA" id="ARBA00004442"/>
    </source>
</evidence>
<evidence type="ECO:0000256" key="6">
    <source>
        <dbReference type="SAM" id="SignalP"/>
    </source>
</evidence>
<dbReference type="InterPro" id="IPR011990">
    <property type="entry name" value="TPR-like_helical_dom_sf"/>
</dbReference>
<dbReference type="EMBL" id="JAKZGS010000016">
    <property type="protein sequence ID" value="MCH7399442.1"/>
    <property type="molecule type" value="Genomic_DNA"/>
</dbReference>
<gene>
    <name evidence="9" type="ORF">MM236_15675</name>
</gene>
<evidence type="ECO:0000256" key="2">
    <source>
        <dbReference type="ARBA" id="ARBA00006275"/>
    </source>
</evidence>
<feature type="chain" id="PRO_5047331946" evidence="6">
    <location>
        <begin position="19"/>
        <end position="493"/>
    </location>
</feature>
<dbReference type="Pfam" id="PF14322">
    <property type="entry name" value="SusD-like_3"/>
    <property type="match status" value="1"/>
</dbReference>
<dbReference type="PROSITE" id="PS51257">
    <property type="entry name" value="PROKAR_LIPOPROTEIN"/>
    <property type="match status" value="1"/>
</dbReference>
<keyword evidence="4" id="KW-0472">Membrane</keyword>
<feature type="domain" description="RagB/SusD" evidence="7">
    <location>
        <begin position="353"/>
        <end position="492"/>
    </location>
</feature>
<dbReference type="InterPro" id="IPR033985">
    <property type="entry name" value="SusD-like_N"/>
</dbReference>
<feature type="domain" description="SusD-like N-terminal" evidence="8">
    <location>
        <begin position="23"/>
        <end position="228"/>
    </location>
</feature>
<evidence type="ECO:0000256" key="3">
    <source>
        <dbReference type="ARBA" id="ARBA00022729"/>
    </source>
</evidence>
<protein>
    <submittedName>
        <fullName evidence="9">RagB/SusD family nutrient uptake outer membrane protein</fullName>
    </submittedName>
</protein>
<evidence type="ECO:0000259" key="7">
    <source>
        <dbReference type="Pfam" id="PF07980"/>
    </source>
</evidence>
<dbReference type="Pfam" id="PF07980">
    <property type="entry name" value="SusD_RagB"/>
    <property type="match status" value="1"/>
</dbReference>